<evidence type="ECO:0000313" key="4">
    <source>
        <dbReference type="Proteomes" id="UP001500466"/>
    </source>
</evidence>
<dbReference type="Pfam" id="PF22322">
    <property type="entry name" value="DUF6973"/>
    <property type="match status" value="1"/>
</dbReference>
<dbReference type="EMBL" id="BAABHS010000056">
    <property type="protein sequence ID" value="GAA4995329.1"/>
    <property type="molecule type" value="Genomic_DNA"/>
</dbReference>
<comment type="caution">
    <text evidence="3">The sequence shown here is derived from an EMBL/GenBank/DDBJ whole genome shotgun (WGS) entry which is preliminary data.</text>
</comment>
<dbReference type="InterPro" id="IPR054246">
    <property type="entry name" value="DUF6973"/>
</dbReference>
<feature type="domain" description="DUF6973" evidence="2">
    <location>
        <begin position="51"/>
        <end position="153"/>
    </location>
</feature>
<proteinExistence type="predicted"/>
<organism evidence="3 4">
    <name type="scientific">Yinghuangia aomiensis</name>
    <dbReference type="NCBI Taxonomy" id="676205"/>
    <lineage>
        <taxon>Bacteria</taxon>
        <taxon>Bacillati</taxon>
        <taxon>Actinomycetota</taxon>
        <taxon>Actinomycetes</taxon>
        <taxon>Kitasatosporales</taxon>
        <taxon>Streptomycetaceae</taxon>
        <taxon>Yinghuangia</taxon>
    </lineage>
</organism>
<name>A0ABP9IEY3_9ACTN</name>
<evidence type="ECO:0000256" key="1">
    <source>
        <dbReference type="SAM" id="MobiDB-lite"/>
    </source>
</evidence>
<evidence type="ECO:0000259" key="2">
    <source>
        <dbReference type="Pfam" id="PF22322"/>
    </source>
</evidence>
<evidence type="ECO:0000313" key="3">
    <source>
        <dbReference type="EMBL" id="GAA4995329.1"/>
    </source>
</evidence>
<protein>
    <recommendedName>
        <fullName evidence="2">DUF6973 domain-containing protein</fullName>
    </recommendedName>
</protein>
<reference evidence="4" key="1">
    <citation type="journal article" date="2019" name="Int. J. Syst. Evol. Microbiol.">
        <title>The Global Catalogue of Microorganisms (GCM) 10K type strain sequencing project: providing services to taxonomists for standard genome sequencing and annotation.</title>
        <authorList>
            <consortium name="The Broad Institute Genomics Platform"/>
            <consortium name="The Broad Institute Genome Sequencing Center for Infectious Disease"/>
            <person name="Wu L."/>
            <person name="Ma J."/>
        </authorList>
    </citation>
    <scope>NUCLEOTIDE SEQUENCE [LARGE SCALE GENOMIC DNA]</scope>
    <source>
        <strain evidence="4">JCM 17986</strain>
    </source>
</reference>
<accession>A0ABP9IEY3</accession>
<dbReference type="Proteomes" id="UP001500466">
    <property type="component" value="Unassembled WGS sequence"/>
</dbReference>
<keyword evidence="4" id="KW-1185">Reference proteome</keyword>
<sequence length="190" mass="21439">MLGYQVGDDPRQKEPLHANRIEDRIPQLNGYRVGTEQDLFTALSTEERAEFMLISNKAWEECRKRFPNQGELDGHGDAFRHAFWNAMLTRRGPERAAKYTTAHEMNADTKPYTQTFESMDLHNNEVGRNVAQETSGQSLDQVADAIERAVRQGRTVVVDAQGNLQYSDQVAGDRTIHSDMKGTTPSSDLP</sequence>
<gene>
    <name evidence="3" type="ORF">GCM10023205_80510</name>
</gene>
<feature type="compositionally biased region" description="Polar residues" evidence="1">
    <location>
        <begin position="181"/>
        <end position="190"/>
    </location>
</feature>
<feature type="region of interest" description="Disordered" evidence="1">
    <location>
        <begin position="169"/>
        <end position="190"/>
    </location>
</feature>